<dbReference type="PANTHER" id="PTHR30151">
    <property type="entry name" value="ALKANE SULFONATE ABC TRANSPORTER-RELATED, MEMBRANE SUBUNIT"/>
    <property type="match status" value="1"/>
</dbReference>
<feature type="transmembrane region" description="Helical" evidence="7">
    <location>
        <begin position="137"/>
        <end position="159"/>
    </location>
</feature>
<dbReference type="RefSeq" id="WP_069708678.1">
    <property type="nucleotide sequence ID" value="NZ_CP017075.1"/>
</dbReference>
<reference evidence="10" key="1">
    <citation type="journal article" date="2017" name="J. Biotechnol.">
        <title>Complete genome sequence of Novosphingobium resinovorum SA1, a versatile xenobiotic-degrading bacterium capable of utilizing sulfanilic acid.</title>
        <authorList>
            <person name="Hegedus B."/>
            <person name="Kos P.B."/>
            <person name="Balint B."/>
            <person name="Maroti G."/>
            <person name="Gan H.M."/>
            <person name="Perei K."/>
            <person name="Rakhely G."/>
        </authorList>
    </citation>
    <scope>NUCLEOTIDE SEQUENCE [LARGE SCALE GENOMIC DNA]</scope>
    <source>
        <strain evidence="10">SA1</strain>
    </source>
</reference>
<evidence type="ECO:0000256" key="1">
    <source>
        <dbReference type="ARBA" id="ARBA00004651"/>
    </source>
</evidence>
<evidence type="ECO:0000256" key="7">
    <source>
        <dbReference type="RuleBase" id="RU363032"/>
    </source>
</evidence>
<dbReference type="PANTHER" id="PTHR30151:SF20">
    <property type="entry name" value="ABC TRANSPORTER PERMEASE PROTEIN HI_0355-RELATED"/>
    <property type="match status" value="1"/>
</dbReference>
<evidence type="ECO:0000256" key="2">
    <source>
        <dbReference type="ARBA" id="ARBA00022448"/>
    </source>
</evidence>
<name>A0A1D8A6P5_9SPHN</name>
<comment type="subcellular location">
    <subcellularLocation>
        <location evidence="1 7">Cell membrane</location>
        <topology evidence="1 7">Multi-pass membrane protein</topology>
    </subcellularLocation>
</comment>
<evidence type="ECO:0000313" key="9">
    <source>
        <dbReference type="EMBL" id="AOR77771.1"/>
    </source>
</evidence>
<evidence type="ECO:0000256" key="3">
    <source>
        <dbReference type="ARBA" id="ARBA00022475"/>
    </source>
</evidence>
<feature type="domain" description="ABC transmembrane type-1" evidence="8">
    <location>
        <begin position="71"/>
        <end position="255"/>
    </location>
</feature>
<dbReference type="Gene3D" id="1.10.3720.10">
    <property type="entry name" value="MetI-like"/>
    <property type="match status" value="1"/>
</dbReference>
<feature type="transmembrane region" description="Helical" evidence="7">
    <location>
        <begin position="20"/>
        <end position="47"/>
    </location>
</feature>
<feature type="transmembrane region" description="Helical" evidence="7">
    <location>
        <begin position="186"/>
        <end position="212"/>
    </location>
</feature>
<dbReference type="PROSITE" id="PS50928">
    <property type="entry name" value="ABC_TM1"/>
    <property type="match status" value="1"/>
</dbReference>
<dbReference type="Proteomes" id="UP000094626">
    <property type="component" value="Chromosome"/>
</dbReference>
<keyword evidence="5 7" id="KW-1133">Transmembrane helix</keyword>
<organism evidence="9 10">
    <name type="scientific">Novosphingobium resinovorum</name>
    <dbReference type="NCBI Taxonomy" id="158500"/>
    <lineage>
        <taxon>Bacteria</taxon>
        <taxon>Pseudomonadati</taxon>
        <taxon>Pseudomonadota</taxon>
        <taxon>Alphaproteobacteria</taxon>
        <taxon>Sphingomonadales</taxon>
        <taxon>Sphingomonadaceae</taxon>
        <taxon>Novosphingobium</taxon>
    </lineage>
</organism>
<gene>
    <name evidence="9" type="ORF">BES08_14165</name>
</gene>
<keyword evidence="3" id="KW-1003">Cell membrane</keyword>
<feature type="transmembrane region" description="Helical" evidence="7">
    <location>
        <begin position="105"/>
        <end position="131"/>
    </location>
</feature>
<keyword evidence="4 7" id="KW-0812">Transmembrane</keyword>
<evidence type="ECO:0000256" key="6">
    <source>
        <dbReference type="ARBA" id="ARBA00023136"/>
    </source>
</evidence>
<dbReference type="OrthoDB" id="9786495at2"/>
<dbReference type="EMBL" id="CP017075">
    <property type="protein sequence ID" value="AOR77771.1"/>
    <property type="molecule type" value="Genomic_DNA"/>
</dbReference>
<dbReference type="SUPFAM" id="SSF161098">
    <property type="entry name" value="MetI-like"/>
    <property type="match status" value="1"/>
</dbReference>
<proteinExistence type="inferred from homology"/>
<evidence type="ECO:0000259" key="8">
    <source>
        <dbReference type="PROSITE" id="PS50928"/>
    </source>
</evidence>
<dbReference type="GO" id="GO:0005886">
    <property type="term" value="C:plasma membrane"/>
    <property type="evidence" value="ECO:0007669"/>
    <property type="project" value="UniProtKB-SubCell"/>
</dbReference>
<evidence type="ECO:0000256" key="4">
    <source>
        <dbReference type="ARBA" id="ARBA00022692"/>
    </source>
</evidence>
<keyword evidence="6 7" id="KW-0472">Membrane</keyword>
<keyword evidence="2 7" id="KW-0813">Transport</keyword>
<comment type="similarity">
    <text evidence="7">Belongs to the binding-protein-dependent transport system permease family.</text>
</comment>
<evidence type="ECO:0000256" key="5">
    <source>
        <dbReference type="ARBA" id="ARBA00022989"/>
    </source>
</evidence>
<dbReference type="KEGG" id="nre:BES08_14165"/>
<feature type="transmembrane region" description="Helical" evidence="7">
    <location>
        <begin position="78"/>
        <end position="98"/>
    </location>
</feature>
<accession>A0A1D8A6P5</accession>
<dbReference type="InterPro" id="IPR035906">
    <property type="entry name" value="MetI-like_sf"/>
</dbReference>
<dbReference type="GO" id="GO:0055085">
    <property type="term" value="P:transmembrane transport"/>
    <property type="evidence" value="ECO:0007669"/>
    <property type="project" value="InterPro"/>
</dbReference>
<sequence length="270" mass="28655">MSVSTENASRPVLLGLLPNWLLSTLVVIALIGVWHVSTLAFAVPAYLIPTPASVGAKIIADLSSGAIVPHFMLTLTEVLIGFAIAAVLGVGIGTMLGLMPKVNRALYPIILAFQTVPKVALAPLFLIWFGFGITSKIVTVATIVFFPILVNVVVGLSTVDARRILLMRSLRASPLQTYFKVRFPSLLPFLFAGLEVAIVFSVTGAIVGEFIGASAGLGAIIVQRQAMADVEGVFSVLFFMSAMGLGLHAILKLVSMPLVAWSQTERILPT</sequence>
<protein>
    <recommendedName>
        <fullName evidence="8">ABC transmembrane type-1 domain-containing protein</fullName>
    </recommendedName>
</protein>
<keyword evidence="10" id="KW-1185">Reference proteome</keyword>
<dbReference type="Pfam" id="PF00528">
    <property type="entry name" value="BPD_transp_1"/>
    <property type="match status" value="1"/>
</dbReference>
<dbReference type="InterPro" id="IPR000515">
    <property type="entry name" value="MetI-like"/>
</dbReference>
<dbReference type="AlphaFoldDB" id="A0A1D8A6P5"/>
<evidence type="ECO:0000313" key="10">
    <source>
        <dbReference type="Proteomes" id="UP000094626"/>
    </source>
</evidence>
<dbReference type="CDD" id="cd06261">
    <property type="entry name" value="TM_PBP2"/>
    <property type="match status" value="1"/>
</dbReference>
<feature type="transmembrane region" description="Helical" evidence="7">
    <location>
        <begin position="232"/>
        <end position="251"/>
    </location>
</feature>